<sequence>MKLEIQMYLPWRDFITLAEVTAPLRNAGFELSVTFNEEQWAEIPSQYRDFHKALTIKAITGAELDAANLRFQQDMPQFIADDLTAHGARGFRPNKRRWHSSLA</sequence>
<gene>
    <name evidence="1" type="ORF">FRV6_09740</name>
</gene>
<dbReference type="VEuPathDB" id="FungiDB:FOMG_11921"/>
<dbReference type="OrthoDB" id="4978029at2759"/>
<organism evidence="1 2">
    <name type="scientific">Fusarium oxysporum</name>
    <name type="common">Fusarium vascular wilt</name>
    <dbReference type="NCBI Taxonomy" id="5507"/>
    <lineage>
        <taxon>Eukaryota</taxon>
        <taxon>Fungi</taxon>
        <taxon>Dikarya</taxon>
        <taxon>Ascomycota</taxon>
        <taxon>Pezizomycotina</taxon>
        <taxon>Sordariomycetes</taxon>
        <taxon>Hypocreomycetidae</taxon>
        <taxon>Hypocreales</taxon>
        <taxon>Nectriaceae</taxon>
        <taxon>Fusarium</taxon>
        <taxon>Fusarium oxysporum species complex</taxon>
    </lineage>
</organism>
<dbReference type="VEuPathDB" id="FungiDB:FOZG_07563"/>
<dbReference type="VEuPathDB" id="FungiDB:FOXG_06027"/>
<reference evidence="2" key="1">
    <citation type="submission" date="2016-09" db="EMBL/GenBank/DDBJ databases">
        <authorList>
            <person name="Guldener U."/>
        </authorList>
    </citation>
    <scope>NUCLEOTIDE SEQUENCE [LARGE SCALE GENOMIC DNA]</scope>
    <source>
        <strain evidence="2">V64-1</strain>
    </source>
</reference>
<dbReference type="VEuPathDB" id="FungiDB:HZS61_013604"/>
<dbReference type="EMBL" id="FMJY01000005">
    <property type="protein sequence ID" value="SCO85613.1"/>
    <property type="molecule type" value="Genomic_DNA"/>
</dbReference>
<accession>A0A2H3TA54</accession>
<evidence type="ECO:0000313" key="1">
    <source>
        <dbReference type="EMBL" id="SCO85613.1"/>
    </source>
</evidence>
<name>A0A2H3TA54_FUSOX</name>
<dbReference type="AlphaFoldDB" id="A0A2H3TA54"/>
<dbReference type="VEuPathDB" id="FungiDB:FOC1_g10012048"/>
<evidence type="ECO:0000313" key="2">
    <source>
        <dbReference type="Proteomes" id="UP000219369"/>
    </source>
</evidence>
<dbReference type="Proteomes" id="UP000219369">
    <property type="component" value="Unassembled WGS sequence"/>
</dbReference>
<protein>
    <submittedName>
        <fullName evidence="1">Uncharacterized protein</fullName>
    </submittedName>
</protein>
<dbReference type="VEuPathDB" id="FungiDB:FOIG_06094"/>
<proteinExistence type="predicted"/>